<name>A0A513X8T4_9ANNE</name>
<dbReference type="EMBL" id="MK105766">
    <property type="protein sequence ID" value="QDH12182.1"/>
    <property type="molecule type" value="Genomic_DNA"/>
</dbReference>
<evidence type="ECO:0000313" key="2">
    <source>
        <dbReference type="EMBL" id="QDH12182.1"/>
    </source>
</evidence>
<dbReference type="AlphaFoldDB" id="A0A513X8T4"/>
<reference evidence="2" key="1">
    <citation type="journal article" date="2019" name="Mitochondrial DNA Part B Resour">
        <title>The complete mitochondrial genome of Korean endemic species, Timarete posteria (Polychaeta, Cirratulidae).</title>
        <authorList>
            <person name="Kim H."/>
            <person name="Min G.-S."/>
            <person name="Choi H.K."/>
        </authorList>
    </citation>
    <scope>NUCLEOTIDE SEQUENCE</scope>
</reference>
<sequence>MPQLSPLNWLVSFFLVIVFALSLASIFWWRQNLVFPTLQNSRPTNSPNKTWLW</sequence>
<protein>
    <submittedName>
        <fullName evidence="2">ATP synthase F0 subunit 8</fullName>
    </submittedName>
</protein>
<dbReference type="RefSeq" id="YP_009679844.1">
    <property type="nucleotide sequence ID" value="NC_044092.1"/>
</dbReference>
<proteinExistence type="predicted"/>
<gene>
    <name evidence="2" type="primary">atp8</name>
</gene>
<dbReference type="GeneID" id="41038520"/>
<geneLocation type="mitochondrion" evidence="2"/>
<feature type="transmembrane region" description="Helical" evidence="1">
    <location>
        <begin position="7"/>
        <end position="29"/>
    </location>
</feature>
<keyword evidence="1" id="KW-1133">Transmembrane helix</keyword>
<accession>A0A513X8T4</accession>
<keyword evidence="2" id="KW-0496">Mitochondrion</keyword>
<evidence type="ECO:0000256" key="1">
    <source>
        <dbReference type="SAM" id="Phobius"/>
    </source>
</evidence>
<organism evidence="2">
    <name type="scientific">Timarete posteria</name>
    <dbReference type="NCBI Taxonomy" id="2291963"/>
    <lineage>
        <taxon>Eukaryota</taxon>
        <taxon>Metazoa</taxon>
        <taxon>Spiralia</taxon>
        <taxon>Lophotrochozoa</taxon>
        <taxon>Annelida</taxon>
        <taxon>Polychaeta</taxon>
        <taxon>Sedentaria</taxon>
        <taxon>Canalipalpata</taxon>
        <taxon>Terebellida</taxon>
        <taxon>Cirratuliformia</taxon>
        <taxon>Cirratulidae</taxon>
        <taxon>Timarete</taxon>
    </lineage>
</organism>
<keyword evidence="1" id="KW-0812">Transmembrane</keyword>
<keyword evidence="1" id="KW-0472">Membrane</keyword>